<protein>
    <recommendedName>
        <fullName evidence="7">2-C-methyl-D-erythritol 4-phosphate cytidylyltransferase</fullName>
        <ecNumber evidence="7">2.7.7.60</ecNumber>
    </recommendedName>
    <alternativeName>
        <fullName evidence="7">4-diphosphocytidyl-2C-methyl-D-erythritol synthase</fullName>
    </alternativeName>
    <alternativeName>
        <fullName evidence="7">MEP cytidylyltransferase</fullName>
        <shortName evidence="7">MCT</shortName>
    </alternativeName>
</protein>
<evidence type="ECO:0000256" key="4">
    <source>
        <dbReference type="ARBA" id="ARBA00022679"/>
    </source>
</evidence>
<dbReference type="InterPro" id="IPR029044">
    <property type="entry name" value="Nucleotide-diphossugar_trans"/>
</dbReference>
<dbReference type="HAMAP" id="MF_00108">
    <property type="entry name" value="IspD"/>
    <property type="match status" value="1"/>
</dbReference>
<feature type="site" description="Positions MEP for the nucleophilic attack" evidence="7">
    <location>
        <position position="178"/>
    </location>
</feature>
<name>A0ABW2SRC3_9ACTO</name>
<evidence type="ECO:0000256" key="1">
    <source>
        <dbReference type="ARBA" id="ARBA00001282"/>
    </source>
</evidence>
<comment type="function">
    <text evidence="7">Catalyzes the formation of 4-diphosphocytidyl-2-C-methyl-D-erythritol from CTP and 2-C-methyl-D-erythritol 4-phosphate (MEP).</text>
</comment>
<sequence>MSVPEPALAVVTAAGSGTRLGCEGPKALVPVAGEPMVRRAVRLLALAGIAGVVVTAPEESLAAFRVAVEGIRDEAGAAIPVEVTAGSAFSRQASVARGLDALPDLAARAGAALDDATPVLVHDAARCLTPPDLVRHVVAVVRSGAGAVVPGLPVTDTLKQVGEGPVEGPLPVVGTPDRTRLRAVQTPQGFRWGVLRRAHRAARGRGGSESTAATDDASLVEALGLTVVMVPGDLMALKVTTRSDLLLAGLLASADDEGSGLGGK</sequence>
<feature type="site" description="Transition state stabilizer" evidence="7">
    <location>
        <position position="26"/>
    </location>
</feature>
<dbReference type="EC" id="2.7.7.60" evidence="7"/>
<dbReference type="InterPro" id="IPR034683">
    <property type="entry name" value="IspD/TarI"/>
</dbReference>
<keyword evidence="6 7" id="KW-0414">Isoprene biosynthesis</keyword>
<dbReference type="PANTHER" id="PTHR32125:SF4">
    <property type="entry name" value="2-C-METHYL-D-ERYTHRITOL 4-PHOSPHATE CYTIDYLYLTRANSFERASE, CHLOROPLASTIC"/>
    <property type="match status" value="1"/>
</dbReference>
<proteinExistence type="inferred from homology"/>
<accession>A0ABW2SRC3</accession>
<dbReference type="InterPro" id="IPR050088">
    <property type="entry name" value="IspD/TarI_cytidylyltransf_bact"/>
</dbReference>
<feature type="site" description="Positions MEP for the nucleophilic attack" evidence="7">
    <location>
        <position position="238"/>
    </location>
</feature>
<keyword evidence="9" id="KW-1185">Reference proteome</keyword>
<comment type="caution">
    <text evidence="8">The sequence shown here is derived from an EMBL/GenBank/DDBJ whole genome shotgun (WGS) entry which is preliminary data.</text>
</comment>
<dbReference type="GO" id="GO:0016779">
    <property type="term" value="F:nucleotidyltransferase activity"/>
    <property type="evidence" value="ECO:0007669"/>
    <property type="project" value="UniProtKB-KW"/>
</dbReference>
<dbReference type="InterPro" id="IPR018294">
    <property type="entry name" value="ISPD_synthase_CS"/>
</dbReference>
<evidence type="ECO:0000256" key="5">
    <source>
        <dbReference type="ARBA" id="ARBA00022695"/>
    </source>
</evidence>
<dbReference type="InterPro" id="IPR001228">
    <property type="entry name" value="IspD"/>
</dbReference>
<dbReference type="PROSITE" id="PS01295">
    <property type="entry name" value="ISPD"/>
    <property type="match status" value="1"/>
</dbReference>
<dbReference type="Gene3D" id="3.90.550.10">
    <property type="entry name" value="Spore Coat Polysaccharide Biosynthesis Protein SpsA, Chain A"/>
    <property type="match status" value="1"/>
</dbReference>
<dbReference type="Proteomes" id="UP001596527">
    <property type="component" value="Unassembled WGS sequence"/>
</dbReference>
<comment type="catalytic activity">
    <reaction evidence="1 7">
        <text>2-C-methyl-D-erythritol 4-phosphate + CTP + H(+) = 4-CDP-2-C-methyl-D-erythritol + diphosphate</text>
        <dbReference type="Rhea" id="RHEA:13429"/>
        <dbReference type="ChEBI" id="CHEBI:15378"/>
        <dbReference type="ChEBI" id="CHEBI:33019"/>
        <dbReference type="ChEBI" id="CHEBI:37563"/>
        <dbReference type="ChEBI" id="CHEBI:57823"/>
        <dbReference type="ChEBI" id="CHEBI:58262"/>
        <dbReference type="EC" id="2.7.7.60"/>
    </reaction>
</comment>
<comment type="similarity">
    <text evidence="3 7">Belongs to the IspD/TarI cytidylyltransferase family. IspD subfamily.</text>
</comment>
<dbReference type="PANTHER" id="PTHR32125">
    <property type="entry name" value="2-C-METHYL-D-ERYTHRITOL 4-PHOSPHATE CYTIDYLYLTRANSFERASE, CHLOROPLASTIC"/>
    <property type="match status" value="1"/>
</dbReference>
<keyword evidence="4 7" id="KW-0808">Transferase</keyword>
<evidence type="ECO:0000256" key="2">
    <source>
        <dbReference type="ARBA" id="ARBA00004787"/>
    </source>
</evidence>
<keyword evidence="5 7" id="KW-0548">Nucleotidyltransferase</keyword>
<dbReference type="EMBL" id="JBHTEF010000001">
    <property type="protein sequence ID" value="MFC7582056.1"/>
    <property type="molecule type" value="Genomic_DNA"/>
</dbReference>
<evidence type="ECO:0000256" key="3">
    <source>
        <dbReference type="ARBA" id="ARBA00009789"/>
    </source>
</evidence>
<evidence type="ECO:0000256" key="6">
    <source>
        <dbReference type="ARBA" id="ARBA00023229"/>
    </source>
</evidence>
<feature type="site" description="Transition state stabilizer" evidence="7">
    <location>
        <position position="19"/>
    </location>
</feature>
<dbReference type="Pfam" id="PF01128">
    <property type="entry name" value="IspD"/>
    <property type="match status" value="1"/>
</dbReference>
<evidence type="ECO:0000313" key="8">
    <source>
        <dbReference type="EMBL" id="MFC7582056.1"/>
    </source>
</evidence>
<dbReference type="SUPFAM" id="SSF53448">
    <property type="entry name" value="Nucleotide-diphospho-sugar transferases"/>
    <property type="match status" value="1"/>
</dbReference>
<gene>
    <name evidence="7" type="primary">ispD</name>
    <name evidence="8" type="ORF">ACFQWG_12710</name>
</gene>
<dbReference type="RefSeq" id="WP_380975873.1">
    <property type="nucleotide sequence ID" value="NZ_JBHTEF010000001.1"/>
</dbReference>
<dbReference type="CDD" id="cd02516">
    <property type="entry name" value="CDP-ME_synthetase"/>
    <property type="match status" value="1"/>
</dbReference>
<evidence type="ECO:0000313" key="9">
    <source>
        <dbReference type="Proteomes" id="UP001596527"/>
    </source>
</evidence>
<evidence type="ECO:0000256" key="7">
    <source>
        <dbReference type="HAMAP-Rule" id="MF_00108"/>
    </source>
</evidence>
<organism evidence="8 9">
    <name type="scientific">Schaalia naturae</name>
    <dbReference type="NCBI Taxonomy" id="635203"/>
    <lineage>
        <taxon>Bacteria</taxon>
        <taxon>Bacillati</taxon>
        <taxon>Actinomycetota</taxon>
        <taxon>Actinomycetes</taxon>
        <taxon>Actinomycetales</taxon>
        <taxon>Actinomycetaceae</taxon>
        <taxon>Schaalia</taxon>
    </lineage>
</organism>
<comment type="pathway">
    <text evidence="2 7">Isoprenoid biosynthesis; isopentenyl diphosphate biosynthesis via DXP pathway; isopentenyl diphosphate from 1-deoxy-D-xylulose 5-phosphate: step 2/6.</text>
</comment>
<reference evidence="9" key="1">
    <citation type="journal article" date="2019" name="Int. J. Syst. Evol. Microbiol.">
        <title>The Global Catalogue of Microorganisms (GCM) 10K type strain sequencing project: providing services to taxonomists for standard genome sequencing and annotation.</title>
        <authorList>
            <consortium name="The Broad Institute Genomics Platform"/>
            <consortium name="The Broad Institute Genome Sequencing Center for Infectious Disease"/>
            <person name="Wu L."/>
            <person name="Ma J."/>
        </authorList>
    </citation>
    <scope>NUCLEOTIDE SEQUENCE [LARGE SCALE GENOMIC DNA]</scope>
    <source>
        <strain evidence="9">CCUG 56698</strain>
    </source>
</reference>